<sequence>MSRQSDTKLILFSNPHSLHASHKFFSFLLQTLCKEKSCRLLNIQNTFLAKKEIQKIKSSLHYYYEASRNIYLAWLKGKKRKRK</sequence>
<gene>
    <name evidence="1" type="ORF">EUGRSUZ_L00347</name>
</gene>
<reference evidence="1" key="1">
    <citation type="submission" date="2013-07" db="EMBL/GenBank/DDBJ databases">
        <title>The genome of Eucalyptus grandis.</title>
        <authorList>
            <person name="Schmutz J."/>
            <person name="Hayes R."/>
            <person name="Myburg A."/>
            <person name="Tuskan G."/>
            <person name="Grattapaglia D."/>
            <person name="Rokhsar D.S."/>
        </authorList>
    </citation>
    <scope>NUCLEOTIDE SEQUENCE</scope>
    <source>
        <tissue evidence="1">Leaf extractions</tissue>
    </source>
</reference>
<accession>A0A058ZVJ5</accession>
<dbReference type="EMBL" id="KK198772">
    <property type="protein sequence ID" value="KCW45833.1"/>
    <property type="molecule type" value="Genomic_DNA"/>
</dbReference>
<organism evidence="1">
    <name type="scientific">Eucalyptus grandis</name>
    <name type="common">Flooded gum</name>
    <dbReference type="NCBI Taxonomy" id="71139"/>
    <lineage>
        <taxon>Eukaryota</taxon>
        <taxon>Viridiplantae</taxon>
        <taxon>Streptophyta</taxon>
        <taxon>Embryophyta</taxon>
        <taxon>Tracheophyta</taxon>
        <taxon>Spermatophyta</taxon>
        <taxon>Magnoliopsida</taxon>
        <taxon>eudicotyledons</taxon>
        <taxon>Gunneridae</taxon>
        <taxon>Pentapetalae</taxon>
        <taxon>rosids</taxon>
        <taxon>malvids</taxon>
        <taxon>Myrtales</taxon>
        <taxon>Myrtaceae</taxon>
        <taxon>Myrtoideae</taxon>
        <taxon>Eucalypteae</taxon>
        <taxon>Eucalyptus</taxon>
    </lineage>
</organism>
<dbReference type="Gramene" id="KCW45833">
    <property type="protein sequence ID" value="KCW45833"/>
    <property type="gene ID" value="EUGRSUZ_L00347"/>
</dbReference>
<proteinExistence type="predicted"/>
<evidence type="ECO:0000313" key="1">
    <source>
        <dbReference type="EMBL" id="KCW45833.1"/>
    </source>
</evidence>
<name>A0A058ZVJ5_EUCGR</name>
<dbReference type="AlphaFoldDB" id="A0A058ZVJ5"/>
<protein>
    <submittedName>
        <fullName evidence="1">Uncharacterized protein</fullName>
    </submittedName>
</protein>
<dbReference type="InParanoid" id="A0A058ZVJ5"/>